<dbReference type="HOGENOM" id="CLU_496358_0_0_1"/>
<dbReference type="InterPro" id="IPR002110">
    <property type="entry name" value="Ankyrin_rpt"/>
</dbReference>
<dbReference type="RefSeq" id="XP_009066940.1">
    <property type="nucleotide sequence ID" value="XM_009068692.1"/>
</dbReference>
<feature type="compositionally biased region" description="Acidic residues" evidence="3">
    <location>
        <begin position="164"/>
        <end position="185"/>
    </location>
</feature>
<keyword evidence="1" id="KW-0677">Repeat</keyword>
<reference evidence="4 5" key="1">
    <citation type="journal article" date="2013" name="Nature">
        <title>Insights into bilaterian evolution from three spiralian genomes.</title>
        <authorList>
            <person name="Simakov O."/>
            <person name="Marletaz F."/>
            <person name="Cho S.J."/>
            <person name="Edsinger-Gonzales E."/>
            <person name="Havlak P."/>
            <person name="Hellsten U."/>
            <person name="Kuo D.H."/>
            <person name="Larsson T."/>
            <person name="Lv J."/>
            <person name="Arendt D."/>
            <person name="Savage R."/>
            <person name="Osoegawa K."/>
            <person name="de Jong P."/>
            <person name="Grimwood J."/>
            <person name="Chapman J.A."/>
            <person name="Shapiro H."/>
            <person name="Aerts A."/>
            <person name="Otillar R.P."/>
            <person name="Terry A.Y."/>
            <person name="Boore J.L."/>
            <person name="Grigoriev I.V."/>
            <person name="Lindberg D.R."/>
            <person name="Seaver E.C."/>
            <person name="Weisblat D.A."/>
            <person name="Putnam N.H."/>
            <person name="Rokhsar D.S."/>
        </authorList>
    </citation>
    <scope>NUCLEOTIDE SEQUENCE [LARGE SCALE GENOMIC DNA]</scope>
</reference>
<evidence type="ECO:0000313" key="4">
    <source>
        <dbReference type="EMBL" id="ESO82437.1"/>
    </source>
</evidence>
<dbReference type="KEGG" id="lgi:LOTGIDRAFT_170068"/>
<dbReference type="CTD" id="20241310"/>
<dbReference type="Pfam" id="PF12796">
    <property type="entry name" value="Ank_2"/>
    <property type="match status" value="1"/>
</dbReference>
<dbReference type="Proteomes" id="UP000030746">
    <property type="component" value="Unassembled WGS sequence"/>
</dbReference>
<keyword evidence="5" id="KW-1185">Reference proteome</keyword>
<dbReference type="PANTHER" id="PTHR24180:SF45">
    <property type="entry name" value="POLY [ADP-RIBOSE] POLYMERASE TANKYRASE"/>
    <property type="match status" value="1"/>
</dbReference>
<feature type="region of interest" description="Disordered" evidence="3">
    <location>
        <begin position="158"/>
        <end position="188"/>
    </location>
</feature>
<evidence type="ECO:0000256" key="2">
    <source>
        <dbReference type="ARBA" id="ARBA00023043"/>
    </source>
</evidence>
<name>V3ZEE5_LOTGI</name>
<gene>
    <name evidence="4" type="ORF">LOTGIDRAFT_170068</name>
</gene>
<sequence length="549" mass="63553">MVLKLESYTIQEIEKLIKETPELINEPVKTKRNYTPLMTAVSNGDTKIVELLVNCENIDVNKKDESGESAISHCLFSVCNKVTDENRVKCLKTILDSGKCDIYDFHKEHNLTPLMIAAMLSDDVCLAEIIKAGYSSYHAEDYDVAKIIKNHFAAKKDEANNDDKDNDDEDASDVGSDSEDSSDDDVMFRKRRRHNEDSLFNDEFAPIKMYMNLANRSLDRTTYKTFYKKNFGKSIDLFDYKKGKTALMYCLSYYIDNTVEKQLACIKLLVEAGACVDVEDSRSNRPIDLAINDYYPADVSIIRYLISVGCKYNLEYDFLRAAKFMYVDIMRIFIEMGMDPKWTNGQGRNFLHCFFLNNANEHSFMEDELKEKRKKLLHYLIHDLKVNMNAQGSTPIFALAFISYMKGIDFPFLYLVSENIDYNILTSEIEVELYHYKFQDTVDMCLLDKVVDEYKLLYDIGVPYNISRKLHNCDNFEGENEPKDETKQWLKEIVDKPDTLVRICTFKLRKLLGDDIKTKVSKMNLPGPLKDKILLKDVLPADCFEDNWA</sequence>
<dbReference type="Gene3D" id="1.25.40.20">
    <property type="entry name" value="Ankyrin repeat-containing domain"/>
    <property type="match status" value="2"/>
</dbReference>
<dbReference type="PANTHER" id="PTHR24180">
    <property type="entry name" value="CYCLIN-DEPENDENT KINASE INHIBITOR 2C-RELATED"/>
    <property type="match status" value="1"/>
</dbReference>
<evidence type="ECO:0000256" key="1">
    <source>
        <dbReference type="ARBA" id="ARBA00022737"/>
    </source>
</evidence>
<keyword evidence="2" id="KW-0040">ANK repeat</keyword>
<organism evidence="4 5">
    <name type="scientific">Lottia gigantea</name>
    <name type="common">Giant owl limpet</name>
    <dbReference type="NCBI Taxonomy" id="225164"/>
    <lineage>
        <taxon>Eukaryota</taxon>
        <taxon>Metazoa</taxon>
        <taxon>Spiralia</taxon>
        <taxon>Lophotrochozoa</taxon>
        <taxon>Mollusca</taxon>
        <taxon>Gastropoda</taxon>
        <taxon>Patellogastropoda</taxon>
        <taxon>Lottioidea</taxon>
        <taxon>Lottiidae</taxon>
        <taxon>Lottia</taxon>
    </lineage>
</organism>
<protein>
    <submittedName>
        <fullName evidence="4">Uncharacterized protein</fullName>
    </submittedName>
</protein>
<evidence type="ECO:0000256" key="3">
    <source>
        <dbReference type="SAM" id="MobiDB-lite"/>
    </source>
</evidence>
<dbReference type="OrthoDB" id="539213at2759"/>
<dbReference type="GeneID" id="20241310"/>
<proteinExistence type="predicted"/>
<accession>V3ZEE5</accession>
<dbReference type="EMBL" id="KB203918">
    <property type="protein sequence ID" value="ESO82437.1"/>
    <property type="molecule type" value="Genomic_DNA"/>
</dbReference>
<evidence type="ECO:0000313" key="5">
    <source>
        <dbReference type="Proteomes" id="UP000030746"/>
    </source>
</evidence>
<dbReference type="OMA" id="FTICKHR"/>
<dbReference type="SMART" id="SM00248">
    <property type="entry name" value="ANK"/>
    <property type="match status" value="6"/>
</dbReference>
<dbReference type="InterPro" id="IPR051637">
    <property type="entry name" value="Ank_repeat_dom-contain_49"/>
</dbReference>
<dbReference type="AlphaFoldDB" id="V3ZEE5"/>
<dbReference type="SUPFAM" id="SSF48403">
    <property type="entry name" value="Ankyrin repeat"/>
    <property type="match status" value="1"/>
</dbReference>
<dbReference type="InterPro" id="IPR036770">
    <property type="entry name" value="Ankyrin_rpt-contain_sf"/>
</dbReference>